<gene>
    <name evidence="6" type="ORF">Rsub_06923</name>
</gene>
<dbReference type="GO" id="GO:0005576">
    <property type="term" value="C:extracellular region"/>
    <property type="evidence" value="ECO:0007669"/>
    <property type="project" value="UniProtKB-SubCell"/>
</dbReference>
<dbReference type="PROSITE" id="PS00118">
    <property type="entry name" value="PA2_HIS"/>
    <property type="match status" value="1"/>
</dbReference>
<feature type="signal peptide" evidence="4">
    <location>
        <begin position="1"/>
        <end position="23"/>
    </location>
</feature>
<dbReference type="AlphaFoldDB" id="A0A2V0P348"/>
<evidence type="ECO:0000259" key="5">
    <source>
        <dbReference type="Pfam" id="PF00068"/>
    </source>
</evidence>
<keyword evidence="7" id="KW-1185">Reference proteome</keyword>
<dbReference type="GO" id="GO:0050482">
    <property type="term" value="P:arachidonate secretion"/>
    <property type="evidence" value="ECO:0007669"/>
    <property type="project" value="InterPro"/>
</dbReference>
<dbReference type="Proteomes" id="UP000247498">
    <property type="component" value="Unassembled WGS sequence"/>
</dbReference>
<evidence type="ECO:0000256" key="2">
    <source>
        <dbReference type="ARBA" id="ARBA00022525"/>
    </source>
</evidence>
<dbReference type="GO" id="GO:0006644">
    <property type="term" value="P:phospholipid metabolic process"/>
    <property type="evidence" value="ECO:0007669"/>
    <property type="project" value="InterPro"/>
</dbReference>
<reference evidence="6 7" key="1">
    <citation type="journal article" date="2018" name="Sci. Rep.">
        <title>Raphidocelis subcapitata (=Pseudokirchneriella subcapitata) provides an insight into genome evolution and environmental adaptations in the Sphaeropleales.</title>
        <authorList>
            <person name="Suzuki S."/>
            <person name="Yamaguchi H."/>
            <person name="Nakajima N."/>
            <person name="Kawachi M."/>
        </authorList>
    </citation>
    <scope>NUCLEOTIDE SEQUENCE [LARGE SCALE GENOMIC DNA]</scope>
    <source>
        <strain evidence="6 7">NIES-35</strain>
    </source>
</reference>
<dbReference type="GO" id="GO:0004623">
    <property type="term" value="F:phospholipase A2 activity"/>
    <property type="evidence" value="ECO:0007669"/>
    <property type="project" value="InterPro"/>
</dbReference>
<comment type="caution">
    <text evidence="6">The sequence shown here is derived from an EMBL/GenBank/DDBJ whole genome shotgun (WGS) entry which is preliminary data.</text>
</comment>
<feature type="compositionally biased region" description="Low complexity" evidence="3">
    <location>
        <begin position="80"/>
        <end position="90"/>
    </location>
</feature>
<dbReference type="InterPro" id="IPR036444">
    <property type="entry name" value="PLipase_A2_dom_sf"/>
</dbReference>
<dbReference type="SUPFAM" id="SSF48619">
    <property type="entry name" value="Phospholipase A2, PLA2"/>
    <property type="match status" value="1"/>
</dbReference>
<sequence length="275" mass="27214">MATTRLARALFLVAVLAVHGAAAGRPAAARAAPASGSNANSTAPAAAGGRSAPATAGNVTASAAAGGRRPGAGRRGPGGERPVAPGGRPATAAAEMQSMPIYGNWCGPRWGSGQPIDAVDACCQKHDLCYDAHGYFDCACDHALLECFANVHVPASQERTRAFKNVAAVYFRNTLCRTGRNDWLWARDAGPLVAAKLRALKNATADAAAGAGAAVAAAPAGGAAAAAAPLVAHAANATLPPQLRAAARLAQAAAAAIKNVTTAHLATKAGHAVAA</sequence>
<dbReference type="EMBL" id="BDRX01000050">
    <property type="protein sequence ID" value="GBF94301.1"/>
    <property type="molecule type" value="Genomic_DNA"/>
</dbReference>
<dbReference type="Gene3D" id="1.20.90.10">
    <property type="entry name" value="Phospholipase A2 domain"/>
    <property type="match status" value="1"/>
</dbReference>
<keyword evidence="2" id="KW-0964">Secreted</keyword>
<dbReference type="InterPro" id="IPR016090">
    <property type="entry name" value="PLA2-like_dom"/>
</dbReference>
<keyword evidence="4" id="KW-0732">Signal</keyword>
<feature type="chain" id="PRO_5016070901" description="Phospholipase A2-like central domain-containing protein" evidence="4">
    <location>
        <begin position="24"/>
        <end position="275"/>
    </location>
</feature>
<comment type="subcellular location">
    <subcellularLocation>
        <location evidence="1">Secreted</location>
    </subcellularLocation>
</comment>
<feature type="region of interest" description="Disordered" evidence="3">
    <location>
        <begin position="30"/>
        <end position="91"/>
    </location>
</feature>
<protein>
    <recommendedName>
        <fullName evidence="5">Phospholipase A2-like central domain-containing protein</fullName>
    </recommendedName>
</protein>
<feature type="domain" description="Phospholipase A2-like central" evidence="5">
    <location>
        <begin position="94"/>
        <end position="134"/>
    </location>
</feature>
<evidence type="ECO:0000256" key="4">
    <source>
        <dbReference type="SAM" id="SignalP"/>
    </source>
</evidence>
<evidence type="ECO:0000256" key="1">
    <source>
        <dbReference type="ARBA" id="ARBA00004613"/>
    </source>
</evidence>
<organism evidence="6 7">
    <name type="scientific">Raphidocelis subcapitata</name>
    <dbReference type="NCBI Taxonomy" id="307507"/>
    <lineage>
        <taxon>Eukaryota</taxon>
        <taxon>Viridiplantae</taxon>
        <taxon>Chlorophyta</taxon>
        <taxon>core chlorophytes</taxon>
        <taxon>Chlorophyceae</taxon>
        <taxon>CS clade</taxon>
        <taxon>Sphaeropleales</taxon>
        <taxon>Selenastraceae</taxon>
        <taxon>Raphidocelis</taxon>
    </lineage>
</organism>
<feature type="compositionally biased region" description="Low complexity" evidence="3">
    <location>
        <begin position="30"/>
        <end position="67"/>
    </location>
</feature>
<accession>A0A2V0P348</accession>
<evidence type="ECO:0000313" key="7">
    <source>
        <dbReference type="Proteomes" id="UP000247498"/>
    </source>
</evidence>
<evidence type="ECO:0000313" key="6">
    <source>
        <dbReference type="EMBL" id="GBF94301.1"/>
    </source>
</evidence>
<proteinExistence type="predicted"/>
<name>A0A2V0P348_9CHLO</name>
<evidence type="ECO:0000256" key="3">
    <source>
        <dbReference type="SAM" id="MobiDB-lite"/>
    </source>
</evidence>
<dbReference type="OrthoDB" id="5841574at2759"/>
<dbReference type="InterPro" id="IPR033113">
    <property type="entry name" value="PLA2_histidine"/>
</dbReference>
<dbReference type="Pfam" id="PF00068">
    <property type="entry name" value="Phospholip_A2_1"/>
    <property type="match status" value="1"/>
</dbReference>
<dbReference type="InParanoid" id="A0A2V0P348"/>